<evidence type="ECO:0000313" key="2">
    <source>
        <dbReference type="Proteomes" id="UP000077315"/>
    </source>
</evidence>
<keyword evidence="2" id="KW-1185">Reference proteome</keyword>
<proteinExistence type="predicted"/>
<dbReference type="EMBL" id="KV440976">
    <property type="protein sequence ID" value="OAD75867.1"/>
    <property type="molecule type" value="Genomic_DNA"/>
</dbReference>
<organism evidence="1 2">
    <name type="scientific">Phycomyces blakesleeanus (strain ATCC 8743b / DSM 1359 / FGSC 10004 / NBRC 33097 / NRRL 1555)</name>
    <dbReference type="NCBI Taxonomy" id="763407"/>
    <lineage>
        <taxon>Eukaryota</taxon>
        <taxon>Fungi</taxon>
        <taxon>Fungi incertae sedis</taxon>
        <taxon>Mucoromycota</taxon>
        <taxon>Mucoromycotina</taxon>
        <taxon>Mucoromycetes</taxon>
        <taxon>Mucorales</taxon>
        <taxon>Phycomycetaceae</taxon>
        <taxon>Phycomyces</taxon>
    </lineage>
</organism>
<dbReference type="Proteomes" id="UP000077315">
    <property type="component" value="Unassembled WGS sequence"/>
</dbReference>
<name>A0A162PTK9_PHYB8</name>
<sequence length="56" mass="6595">MQELNIGRLLLRLKSIIEALILLNNLTNYKRRLRLLKEEIFHGHGSNTGYFQQVSQ</sequence>
<evidence type="ECO:0000313" key="1">
    <source>
        <dbReference type="EMBL" id="OAD75867.1"/>
    </source>
</evidence>
<dbReference type="GeneID" id="28994651"/>
<dbReference type="AlphaFoldDB" id="A0A162PTK9"/>
<dbReference type="InParanoid" id="A0A162PTK9"/>
<accession>A0A162PTK9</accession>
<dbReference type="RefSeq" id="XP_018293907.1">
    <property type="nucleotide sequence ID" value="XM_018433745.1"/>
</dbReference>
<protein>
    <submittedName>
        <fullName evidence="1">Uncharacterized protein</fullName>
    </submittedName>
</protein>
<reference evidence="2" key="1">
    <citation type="submission" date="2015-06" db="EMBL/GenBank/DDBJ databases">
        <title>Expansion of signal transduction pathways in fungi by whole-genome duplication.</title>
        <authorList>
            <consortium name="DOE Joint Genome Institute"/>
            <person name="Corrochano L.M."/>
            <person name="Kuo A."/>
            <person name="Marcet-Houben M."/>
            <person name="Polaino S."/>
            <person name="Salamov A."/>
            <person name="Villalobos J.M."/>
            <person name="Alvarez M.I."/>
            <person name="Avalos J."/>
            <person name="Benito E.P."/>
            <person name="Benoit I."/>
            <person name="Burger G."/>
            <person name="Camino L.P."/>
            <person name="Canovas D."/>
            <person name="Cerda-Olmedo E."/>
            <person name="Cheng J.-F."/>
            <person name="Dominguez A."/>
            <person name="Elias M."/>
            <person name="Eslava A.P."/>
            <person name="Glaser F."/>
            <person name="Grimwood J."/>
            <person name="Gutierrez G."/>
            <person name="Heitman J."/>
            <person name="Henrissat B."/>
            <person name="Iturriaga E.A."/>
            <person name="Lang B.F."/>
            <person name="Lavin J.L."/>
            <person name="Lee S."/>
            <person name="Li W."/>
            <person name="Lindquist E."/>
            <person name="Lopez-Garcia S."/>
            <person name="Luque E.M."/>
            <person name="Marcos A.T."/>
            <person name="Martin J."/>
            <person name="McCluskey K."/>
            <person name="Medina H.R."/>
            <person name="Miralles-Duran A."/>
            <person name="Miyazaki A."/>
            <person name="Munoz-Torres E."/>
            <person name="Oguiza J.A."/>
            <person name="Ohm R."/>
            <person name="Olmedo M."/>
            <person name="Orejas M."/>
            <person name="Ortiz-Castellanos L."/>
            <person name="Pisabarro A.G."/>
            <person name="Rodriguez-Romero J."/>
            <person name="Ruiz-Herrera J."/>
            <person name="Ruiz-Vazquez R."/>
            <person name="Sanz C."/>
            <person name="Schackwitz W."/>
            <person name="Schmutz J."/>
            <person name="Shahriari M."/>
            <person name="Shelest E."/>
            <person name="Silva-Franco F."/>
            <person name="Soanes D."/>
            <person name="Syed K."/>
            <person name="Tagua V.G."/>
            <person name="Talbot N.J."/>
            <person name="Thon M."/>
            <person name="De vries R.P."/>
            <person name="Wiebenga A."/>
            <person name="Yadav J.S."/>
            <person name="Braun E.L."/>
            <person name="Baker S."/>
            <person name="Garre V."/>
            <person name="Horwitz B."/>
            <person name="Torres-Martinez S."/>
            <person name="Idnurm A."/>
            <person name="Herrera-Estrella A."/>
            <person name="Gabaldon T."/>
            <person name="Grigoriev I.V."/>
        </authorList>
    </citation>
    <scope>NUCLEOTIDE SEQUENCE [LARGE SCALE GENOMIC DNA]</scope>
    <source>
        <strain evidence="2">NRRL 1555(-)</strain>
    </source>
</reference>
<gene>
    <name evidence="1" type="ORF">PHYBLDRAFT_158159</name>
</gene>
<dbReference type="VEuPathDB" id="FungiDB:PHYBLDRAFT_158159"/>